<evidence type="ECO:0000256" key="4">
    <source>
        <dbReference type="ARBA" id="ARBA00022777"/>
    </source>
</evidence>
<reference evidence="7 8" key="1">
    <citation type="journal article" date="2020" name="mSystems">
        <title>Defining Genomic and Predicted Metabolic Features of the Acetobacterium Genus.</title>
        <authorList>
            <person name="Ross D.E."/>
            <person name="Marshall C.W."/>
            <person name="Gulliver D."/>
            <person name="May H.D."/>
            <person name="Norman R.S."/>
        </authorList>
    </citation>
    <scope>NUCLEOTIDE SEQUENCE [LARGE SCALE GENOMIC DNA]</scope>
    <source>
        <strain evidence="7 8">DSM 9173</strain>
    </source>
</reference>
<keyword evidence="8" id="KW-1185">Reference proteome</keyword>
<evidence type="ECO:0000313" key="8">
    <source>
        <dbReference type="Proteomes" id="UP000653358"/>
    </source>
</evidence>
<evidence type="ECO:0000256" key="1">
    <source>
        <dbReference type="ARBA" id="ARBA00010165"/>
    </source>
</evidence>
<feature type="domain" description="Aminoglycoside phosphotransferase" evidence="6">
    <location>
        <begin position="227"/>
        <end position="289"/>
    </location>
</feature>
<sequence>MTTDSYGNLTSEGVAAYLKEKEIFPEDAHLTVEDLHAVKESIEGFVNLIYHVYDDKGKSIILKQMLEFPRYRIEDEKNDTVEAEDAGEDGGWTLDLGRMRSEIAVLIFWNTVCPGICPEMYLFDEANRIIVMEDLMALSLLRFDLCRMVKHPLFPKRIGTFFARNLFFSSNLHLTRYKKSEVERFFVNPEYNALCSSVFEDNIAVSMKREMAPGTEAKRKELVDNPKISAEVKHLRENFMENKECLIHTDLHSSNIMINQEDVRIIDGEFGGFGPLAQDFGRLTASLSLNYISWFGDNEKSAPEKAAYQVYLCETIESLYHVFQQEFRNLVAAYQEESYSLKILDVDSYLIKQLQDALSYAGANITSRLANRGICYDISRLPKENRTLPSILGMTVAEELLLNHENYTAIEEYTKFLKNLSK</sequence>
<dbReference type="InterPro" id="IPR002575">
    <property type="entry name" value="Aminoglycoside_PTrfase"/>
</dbReference>
<dbReference type="InterPro" id="IPR011009">
    <property type="entry name" value="Kinase-like_dom_sf"/>
</dbReference>
<dbReference type="Proteomes" id="UP000653358">
    <property type="component" value="Unassembled WGS sequence"/>
</dbReference>
<proteinExistence type="inferred from homology"/>
<keyword evidence="3" id="KW-0547">Nucleotide-binding</keyword>
<dbReference type="PANTHER" id="PTHR34273:SF2">
    <property type="entry name" value="METHYLTHIORIBOSE KINASE"/>
    <property type="match status" value="1"/>
</dbReference>
<comment type="caution">
    <text evidence="7">The sequence shown here is derived from an EMBL/GenBank/DDBJ whole genome shotgun (WGS) entry which is preliminary data.</text>
</comment>
<keyword evidence="5" id="KW-0067">ATP-binding</keyword>
<keyword evidence="4" id="KW-0418">Kinase</keyword>
<dbReference type="Gene3D" id="3.90.1200.10">
    <property type="match status" value="1"/>
</dbReference>
<organism evidence="7 8">
    <name type="scientific">Acetobacterium tundrae</name>
    <dbReference type="NCBI Taxonomy" id="132932"/>
    <lineage>
        <taxon>Bacteria</taxon>
        <taxon>Bacillati</taxon>
        <taxon>Bacillota</taxon>
        <taxon>Clostridia</taxon>
        <taxon>Eubacteriales</taxon>
        <taxon>Eubacteriaceae</taxon>
        <taxon>Acetobacterium</taxon>
    </lineage>
</organism>
<dbReference type="Gene3D" id="3.30.200.20">
    <property type="entry name" value="Phosphorylase Kinase, domain 1"/>
    <property type="match status" value="1"/>
</dbReference>
<evidence type="ECO:0000259" key="6">
    <source>
        <dbReference type="Pfam" id="PF01636"/>
    </source>
</evidence>
<evidence type="ECO:0000256" key="5">
    <source>
        <dbReference type="ARBA" id="ARBA00022840"/>
    </source>
</evidence>
<dbReference type="SUPFAM" id="SSF56112">
    <property type="entry name" value="Protein kinase-like (PK-like)"/>
    <property type="match status" value="1"/>
</dbReference>
<evidence type="ECO:0000256" key="2">
    <source>
        <dbReference type="ARBA" id="ARBA00022679"/>
    </source>
</evidence>
<dbReference type="EMBL" id="WJBB01000011">
    <property type="protein sequence ID" value="MBC3797404.1"/>
    <property type="molecule type" value="Genomic_DNA"/>
</dbReference>
<evidence type="ECO:0000256" key="3">
    <source>
        <dbReference type="ARBA" id="ARBA00022741"/>
    </source>
</evidence>
<dbReference type="RefSeq" id="WP_148603508.1">
    <property type="nucleotide sequence ID" value="NZ_RXYB01000009.1"/>
</dbReference>
<gene>
    <name evidence="7" type="ORF">GH807_10125</name>
</gene>
<accession>A0ABR6WM10</accession>
<name>A0ABR6WM10_9FIRM</name>
<keyword evidence="2" id="KW-0808">Transferase</keyword>
<evidence type="ECO:0000313" key="7">
    <source>
        <dbReference type="EMBL" id="MBC3797404.1"/>
    </source>
</evidence>
<protein>
    <submittedName>
        <fullName evidence="7">Phosphotransferase</fullName>
    </submittedName>
</protein>
<comment type="similarity">
    <text evidence="1">Belongs to the methylthioribose kinase family.</text>
</comment>
<dbReference type="PANTHER" id="PTHR34273">
    <property type="entry name" value="METHYLTHIORIBOSE KINASE"/>
    <property type="match status" value="1"/>
</dbReference>
<dbReference type="Pfam" id="PF01636">
    <property type="entry name" value="APH"/>
    <property type="match status" value="1"/>
</dbReference>